<accession>A0A1G4G829</accession>
<evidence type="ECO:0000313" key="2">
    <source>
        <dbReference type="Proteomes" id="UP000178485"/>
    </source>
</evidence>
<dbReference type="PANTHER" id="PTHR36848:SF2">
    <property type="entry name" value="SECRETED PROTEIN"/>
    <property type="match status" value="1"/>
</dbReference>
<dbReference type="KEGG" id="pmuc:ING2E5A_1863"/>
<dbReference type="InterPro" id="IPR053161">
    <property type="entry name" value="Ulvan_degrading_GH"/>
</dbReference>
<reference evidence="1 2" key="1">
    <citation type="submission" date="2016-08" db="EMBL/GenBank/DDBJ databases">
        <authorList>
            <person name="Seilhamer J.J."/>
        </authorList>
    </citation>
    <scope>NUCLEOTIDE SEQUENCE [LARGE SCALE GENOMIC DNA]</scope>
    <source>
        <strain evidence="1">ING2-E5A</strain>
    </source>
</reference>
<keyword evidence="2" id="KW-1185">Reference proteome</keyword>
<proteinExistence type="predicted"/>
<dbReference type="InterPro" id="IPR008979">
    <property type="entry name" value="Galactose-bd-like_sf"/>
</dbReference>
<sequence length="967" mass="109444">MVKKVSCGVTKWCKWIGTGLEKSAIFTVKRPWNNAINAACMKRILIAAVLFHVVAASAQQTNWPATSAESRPWTRWWWFGNAVDRANLSYNLEELAKAGIGGVEITPIYGVRNGEANYIEYLSPKWMEMLSHTIGEAERLGMKVDMNTGTGWPFGGPGVTVADAATKVQFKEYEVEGGARTELEITRPLRLYAFSDKGRKCDLTSLVDDEGRLIWDAPAGKWRLIALFTGKTCQQVKRAAPGGEGLVMDHFNPTAVKNYLSRFDDAFSRSGAPRPNAFFNDSYEVYGADWSPSLLDHFSQRRGYRLEEYLPELLGKGESDLSRRVVSDYRESVGEMLLENFTVPWTEWAHRHGATTRNQAHGSPANIIDVYAAVDIPECEIFGMTDFNIPGLRKDSLVKINDGDPVTLKFASSAAHVAGKRYTSSETFTWLTEHFRTSLSQCKVEIDQLFTSGVNRVCFHGTPYSPRDAAWPGWLFYASANLSPTQPIWKDAPAFFSYINRVQSFLQYGEPDNDLLLYFPLHDIWYGEQDHFYFAFSIHGLRDKLPKFYQTVEEIRASGREVDYISDRFIRSSTVEGGRIKTSGGATYRALVLPGVKFMQPETLEKIWQLANEGATIIFIDHYPDDVPGLQGLETRRARFSRLISRFPRVDFGKTVMAGIGKGWFITGRDCRQLFEAAGIGHESFIAEYGGQLIRRQNETGYHYFFTMLTDNEIDGWVPLGVKARSAIFFNPMDGSSGKALLREHEGSCEVYMQLEPGESIILKTFTVDDVDLPGWTYFRDTGRELRLTDGWNLEFLESEPAIDTHFRLDSLVSWTRIGGEDTKRNMATGRYRIRFAIKKESGREYLLKLGDVRESARLHVNGREVGTLYAVPFTAAIGNYLVDGENLLEIDVTNLPANRISDYDRRGVEWRIFNDINVVDINYKQTLYDRWEPVPSGLLGPVSIKEVLLTHDPVDRIVNLGNRFQP</sequence>
<dbReference type="Pfam" id="PF17132">
    <property type="entry name" value="Glyco_hydro_106"/>
    <property type="match status" value="2"/>
</dbReference>
<organism evidence="1 2">
    <name type="scientific">Petrimonas mucosa</name>
    <dbReference type="NCBI Taxonomy" id="1642646"/>
    <lineage>
        <taxon>Bacteria</taxon>
        <taxon>Pseudomonadati</taxon>
        <taxon>Bacteroidota</taxon>
        <taxon>Bacteroidia</taxon>
        <taxon>Bacteroidales</taxon>
        <taxon>Dysgonomonadaceae</taxon>
        <taxon>Petrimonas</taxon>
    </lineage>
</organism>
<dbReference type="STRING" id="1642646.ING2E5A_1863"/>
<name>A0A1G4G829_9BACT</name>
<dbReference type="Proteomes" id="UP000178485">
    <property type="component" value="Chromosome i"/>
</dbReference>
<dbReference type="Gene3D" id="2.60.120.260">
    <property type="entry name" value="Galactose-binding domain-like"/>
    <property type="match status" value="1"/>
</dbReference>
<dbReference type="AlphaFoldDB" id="A0A1G4G829"/>
<dbReference type="NCBIfam" id="NF045579">
    <property type="entry name" value="rhamnoside_JR"/>
    <property type="match status" value="1"/>
</dbReference>
<protein>
    <recommendedName>
        <fullName evidence="3">Glycosyl hydrolase family 2</fullName>
    </recommendedName>
</protein>
<dbReference type="SUPFAM" id="SSF49785">
    <property type="entry name" value="Galactose-binding domain-like"/>
    <property type="match status" value="1"/>
</dbReference>
<gene>
    <name evidence="1" type="ORF">ING2E5A_1863</name>
</gene>
<dbReference type="PANTHER" id="PTHR36848">
    <property type="entry name" value="DNA-BINDING PROTEIN (PUTATIVE SECRETED PROTEIN)-RELATED"/>
    <property type="match status" value="1"/>
</dbReference>
<evidence type="ECO:0008006" key="3">
    <source>
        <dbReference type="Google" id="ProtNLM"/>
    </source>
</evidence>
<evidence type="ECO:0000313" key="1">
    <source>
        <dbReference type="EMBL" id="SCM58561.1"/>
    </source>
</evidence>
<dbReference type="EMBL" id="LT608328">
    <property type="protein sequence ID" value="SCM58561.1"/>
    <property type="molecule type" value="Genomic_DNA"/>
</dbReference>